<dbReference type="Pfam" id="PF00072">
    <property type="entry name" value="Response_reg"/>
    <property type="match status" value="1"/>
</dbReference>
<evidence type="ECO:0000313" key="9">
    <source>
        <dbReference type="EMBL" id="AOM84375.1"/>
    </source>
</evidence>
<dbReference type="CDD" id="cd06170">
    <property type="entry name" value="LuxR_C_like"/>
    <property type="match status" value="1"/>
</dbReference>
<dbReference type="RefSeq" id="WP_069366261.1">
    <property type="nucleotide sequence ID" value="NZ_CP012502.1"/>
</dbReference>
<dbReference type="GO" id="GO:0003677">
    <property type="term" value="F:DNA binding"/>
    <property type="evidence" value="ECO:0007669"/>
    <property type="project" value="UniProtKB-KW"/>
</dbReference>
<evidence type="ECO:0000256" key="3">
    <source>
        <dbReference type="ARBA" id="ARBA00023015"/>
    </source>
</evidence>
<evidence type="ECO:0000256" key="5">
    <source>
        <dbReference type="ARBA" id="ARBA00023163"/>
    </source>
</evidence>
<feature type="domain" description="HTH luxR-type" evidence="7">
    <location>
        <begin position="139"/>
        <end position="204"/>
    </location>
</feature>
<protein>
    <submittedName>
        <fullName evidence="9">LuxR family transcriptional regulator, LiaR/VraR</fullName>
    </submittedName>
</protein>
<dbReference type="PROSITE" id="PS00622">
    <property type="entry name" value="HTH_LUXR_1"/>
    <property type="match status" value="1"/>
</dbReference>
<dbReference type="Pfam" id="PF00196">
    <property type="entry name" value="GerE"/>
    <property type="match status" value="1"/>
</dbReference>
<dbReference type="AlphaFoldDB" id="A0A1D7QZE8"/>
<dbReference type="Gene3D" id="3.40.50.2300">
    <property type="match status" value="1"/>
</dbReference>
<accession>A0A1D7QZE8</accession>
<feature type="domain" description="Response regulatory" evidence="8">
    <location>
        <begin position="5"/>
        <end position="119"/>
    </location>
</feature>
<dbReference type="PATRIC" id="fig|632773.3.peg.3198"/>
<reference evidence="9 10" key="1">
    <citation type="submission" date="2015-08" db="EMBL/GenBank/DDBJ databases">
        <title>The complete genome sequence of Bacillus beveridgei MLTeJB.</title>
        <authorList>
            <person name="Hanson T.E."/>
            <person name="Mesa C."/>
            <person name="Basesman S.M."/>
            <person name="Oremland R.S."/>
        </authorList>
    </citation>
    <scope>NUCLEOTIDE SEQUENCE [LARGE SCALE GENOMIC DNA]</scope>
    <source>
        <strain evidence="9 10">MLTeJB</strain>
    </source>
</reference>
<dbReference type="PRINTS" id="PR00038">
    <property type="entry name" value="HTHLUXR"/>
</dbReference>
<dbReference type="CDD" id="cd17535">
    <property type="entry name" value="REC_NarL-like"/>
    <property type="match status" value="1"/>
</dbReference>
<organism evidence="9 10">
    <name type="scientific">Salisediminibacterium beveridgei</name>
    <dbReference type="NCBI Taxonomy" id="632773"/>
    <lineage>
        <taxon>Bacteria</taxon>
        <taxon>Bacillati</taxon>
        <taxon>Bacillota</taxon>
        <taxon>Bacilli</taxon>
        <taxon>Bacillales</taxon>
        <taxon>Bacillaceae</taxon>
        <taxon>Salisediminibacterium</taxon>
    </lineage>
</organism>
<dbReference type="InterPro" id="IPR058245">
    <property type="entry name" value="NreC/VraR/RcsB-like_REC"/>
</dbReference>
<dbReference type="PROSITE" id="PS50043">
    <property type="entry name" value="HTH_LUXR_2"/>
    <property type="match status" value="1"/>
</dbReference>
<name>A0A1D7QZE8_9BACI</name>
<dbReference type="SMART" id="SM00448">
    <property type="entry name" value="REC"/>
    <property type="match status" value="1"/>
</dbReference>
<dbReference type="OrthoDB" id="9780153at2"/>
<dbReference type="InterPro" id="IPR016032">
    <property type="entry name" value="Sig_transdc_resp-reg_C-effctor"/>
</dbReference>
<evidence type="ECO:0000256" key="4">
    <source>
        <dbReference type="ARBA" id="ARBA00023125"/>
    </source>
</evidence>
<dbReference type="InterPro" id="IPR000792">
    <property type="entry name" value="Tscrpt_reg_LuxR_C"/>
</dbReference>
<proteinExistence type="predicted"/>
<dbReference type="SUPFAM" id="SSF52172">
    <property type="entry name" value="CheY-like"/>
    <property type="match status" value="1"/>
</dbReference>
<evidence type="ECO:0000256" key="6">
    <source>
        <dbReference type="PROSITE-ProRule" id="PRU00169"/>
    </source>
</evidence>
<dbReference type="InterPro" id="IPR039420">
    <property type="entry name" value="WalR-like"/>
</dbReference>
<dbReference type="STRING" id="632773.BBEV_3057"/>
<dbReference type="PROSITE" id="PS50110">
    <property type="entry name" value="RESPONSE_REGULATORY"/>
    <property type="match status" value="1"/>
</dbReference>
<evidence type="ECO:0000259" key="8">
    <source>
        <dbReference type="PROSITE" id="PS50110"/>
    </source>
</evidence>
<dbReference type="Proteomes" id="UP000094463">
    <property type="component" value="Chromosome"/>
</dbReference>
<evidence type="ECO:0000313" key="10">
    <source>
        <dbReference type="Proteomes" id="UP000094463"/>
    </source>
</evidence>
<dbReference type="SUPFAM" id="SSF46894">
    <property type="entry name" value="C-terminal effector domain of the bipartite response regulators"/>
    <property type="match status" value="1"/>
</dbReference>
<dbReference type="EMBL" id="CP012502">
    <property type="protein sequence ID" value="AOM84375.1"/>
    <property type="molecule type" value="Genomic_DNA"/>
</dbReference>
<sequence>MEPIKILIADDHHMVRAGLRTFLELEDDFTIVAEASDGKDAIEQADLEKPDIILMDLLMEGVNGIDATKELSPKGFKVIVLTSFLDDDMLFPVLDAGAFSYLLKTSSADDIAEAIRRAYRGEPTFQGKVTQKMYQRFMDRPKHQLLTKRELEVLALIGKGKTNQEIGETLFIGVKTVKTHVSHILAKLEVSDRTQAAIYANKHQLTAAE</sequence>
<dbReference type="GO" id="GO:0000160">
    <property type="term" value="P:phosphorelay signal transduction system"/>
    <property type="evidence" value="ECO:0007669"/>
    <property type="project" value="InterPro"/>
</dbReference>
<feature type="modified residue" description="4-aspartylphosphate" evidence="6">
    <location>
        <position position="56"/>
    </location>
</feature>
<evidence type="ECO:0000256" key="1">
    <source>
        <dbReference type="ARBA" id="ARBA00004496"/>
    </source>
</evidence>
<keyword evidence="2 6" id="KW-0597">Phosphoprotein</keyword>
<dbReference type="GO" id="GO:0005737">
    <property type="term" value="C:cytoplasm"/>
    <property type="evidence" value="ECO:0007669"/>
    <property type="project" value="UniProtKB-SubCell"/>
</dbReference>
<keyword evidence="5" id="KW-0804">Transcription</keyword>
<dbReference type="KEGG" id="bbev:BBEV_3057"/>
<keyword evidence="3" id="KW-0805">Transcription regulation</keyword>
<dbReference type="GO" id="GO:0006355">
    <property type="term" value="P:regulation of DNA-templated transcription"/>
    <property type="evidence" value="ECO:0007669"/>
    <property type="project" value="InterPro"/>
</dbReference>
<evidence type="ECO:0000256" key="2">
    <source>
        <dbReference type="ARBA" id="ARBA00022553"/>
    </source>
</evidence>
<dbReference type="InterPro" id="IPR001789">
    <property type="entry name" value="Sig_transdc_resp-reg_receiver"/>
</dbReference>
<keyword evidence="10" id="KW-1185">Reference proteome</keyword>
<evidence type="ECO:0000259" key="7">
    <source>
        <dbReference type="PROSITE" id="PS50043"/>
    </source>
</evidence>
<keyword evidence="4" id="KW-0238">DNA-binding</keyword>
<dbReference type="InterPro" id="IPR011006">
    <property type="entry name" value="CheY-like_superfamily"/>
</dbReference>
<comment type="subcellular location">
    <subcellularLocation>
        <location evidence="1">Cytoplasm</location>
    </subcellularLocation>
</comment>
<dbReference type="SMART" id="SM00421">
    <property type="entry name" value="HTH_LUXR"/>
    <property type="match status" value="1"/>
</dbReference>
<gene>
    <name evidence="9" type="primary">liaR-2</name>
    <name evidence="9" type="ORF">BBEV_3057</name>
</gene>
<dbReference type="PANTHER" id="PTHR43214:SF37">
    <property type="entry name" value="TRANSCRIPTIONAL REGULATORY PROTEIN YDFI"/>
    <property type="match status" value="1"/>
</dbReference>
<dbReference type="PANTHER" id="PTHR43214">
    <property type="entry name" value="TWO-COMPONENT RESPONSE REGULATOR"/>
    <property type="match status" value="1"/>
</dbReference>